<evidence type="ECO:0000256" key="4">
    <source>
        <dbReference type="ARBA" id="ARBA00023136"/>
    </source>
</evidence>
<gene>
    <name evidence="6" type="ORF">K431DRAFT_319011</name>
</gene>
<keyword evidence="3" id="KW-1133">Transmembrane helix</keyword>
<evidence type="ECO:0000256" key="1">
    <source>
        <dbReference type="ARBA" id="ARBA00004167"/>
    </source>
</evidence>
<evidence type="ECO:0000259" key="5">
    <source>
        <dbReference type="Pfam" id="PF04991"/>
    </source>
</evidence>
<dbReference type="GO" id="GO:0009100">
    <property type="term" value="P:glycoprotein metabolic process"/>
    <property type="evidence" value="ECO:0007669"/>
    <property type="project" value="UniProtKB-ARBA"/>
</dbReference>
<dbReference type="Proteomes" id="UP000799441">
    <property type="component" value="Unassembled WGS sequence"/>
</dbReference>
<dbReference type="Pfam" id="PF04991">
    <property type="entry name" value="LicD"/>
    <property type="match status" value="1"/>
</dbReference>
<proteinExistence type="predicted"/>
<accession>A0A9P4QAC5</accession>
<sequence>MADWASVRVMSEQRKDFSGVDSRTPEKYFHESTFHPHYDGRFASKPLPYKEKLEHLRPLIQTYLSTMNDIGAETWIMHGTLIGWYWNRKTMPWDSDADVMMSEKSIEHLASYYNMTVHHYKIPGVAGGRDYMLEINPRWTNNSTEDKHNVIDGRWVDTSSGLFIDITTLRVNETARQEGIEGAMMCKDKHHYMYDDIFPLRESTFEDVPVKVPFAYAELIEAEYGAKAITKTTFEHHKFDPKTKEWVSLR</sequence>
<dbReference type="AlphaFoldDB" id="A0A9P4QAC5"/>
<keyword evidence="4" id="KW-0472">Membrane</keyword>
<dbReference type="OrthoDB" id="444255at2759"/>
<reference evidence="6" key="1">
    <citation type="journal article" date="2020" name="Stud. Mycol.">
        <title>101 Dothideomycetes genomes: a test case for predicting lifestyles and emergence of pathogens.</title>
        <authorList>
            <person name="Haridas S."/>
            <person name="Albert R."/>
            <person name="Binder M."/>
            <person name="Bloem J."/>
            <person name="Labutti K."/>
            <person name="Salamov A."/>
            <person name="Andreopoulos B."/>
            <person name="Baker S."/>
            <person name="Barry K."/>
            <person name="Bills G."/>
            <person name="Bluhm B."/>
            <person name="Cannon C."/>
            <person name="Castanera R."/>
            <person name="Culley D."/>
            <person name="Daum C."/>
            <person name="Ezra D."/>
            <person name="Gonzalez J."/>
            <person name="Henrissat B."/>
            <person name="Kuo A."/>
            <person name="Liang C."/>
            <person name="Lipzen A."/>
            <person name="Lutzoni F."/>
            <person name="Magnuson J."/>
            <person name="Mondo S."/>
            <person name="Nolan M."/>
            <person name="Ohm R."/>
            <person name="Pangilinan J."/>
            <person name="Park H.-J."/>
            <person name="Ramirez L."/>
            <person name="Alfaro M."/>
            <person name="Sun H."/>
            <person name="Tritt A."/>
            <person name="Yoshinaga Y."/>
            <person name="Zwiers L.-H."/>
            <person name="Turgeon B."/>
            <person name="Goodwin S."/>
            <person name="Spatafora J."/>
            <person name="Crous P."/>
            <person name="Grigoriev I."/>
        </authorList>
    </citation>
    <scope>NUCLEOTIDE SEQUENCE</scope>
    <source>
        <strain evidence="6">CBS 116435</strain>
    </source>
</reference>
<protein>
    <recommendedName>
        <fullName evidence="5">LicD/FKTN/FKRP nucleotidyltransferase domain-containing protein</fullName>
    </recommendedName>
</protein>
<comment type="caution">
    <text evidence="6">The sequence shown here is derived from an EMBL/GenBank/DDBJ whole genome shotgun (WGS) entry which is preliminary data.</text>
</comment>
<evidence type="ECO:0000256" key="2">
    <source>
        <dbReference type="ARBA" id="ARBA00022692"/>
    </source>
</evidence>
<dbReference type="GO" id="GO:0016020">
    <property type="term" value="C:membrane"/>
    <property type="evidence" value="ECO:0007669"/>
    <property type="project" value="UniProtKB-SubCell"/>
</dbReference>
<feature type="domain" description="LicD/FKTN/FKRP nucleotidyltransferase" evidence="5">
    <location>
        <begin position="73"/>
        <end position="172"/>
    </location>
</feature>
<keyword evidence="2" id="KW-0812">Transmembrane</keyword>
<dbReference type="InterPro" id="IPR009644">
    <property type="entry name" value="FKTN/MNN4/W02B3.4-1"/>
</dbReference>
<dbReference type="PANTHER" id="PTHR15407:SF32">
    <property type="entry name" value="PROTEIN (MNN4), PUTATIVE (AFU_ORTHOLOGUE AFUA_1G03790)-RELATED"/>
    <property type="match status" value="1"/>
</dbReference>
<keyword evidence="7" id="KW-1185">Reference proteome</keyword>
<name>A0A9P4QAC5_9PEZI</name>
<dbReference type="EMBL" id="MU003776">
    <property type="protein sequence ID" value="KAF2723543.1"/>
    <property type="molecule type" value="Genomic_DNA"/>
</dbReference>
<evidence type="ECO:0000256" key="3">
    <source>
        <dbReference type="ARBA" id="ARBA00022989"/>
    </source>
</evidence>
<evidence type="ECO:0000313" key="6">
    <source>
        <dbReference type="EMBL" id="KAF2723543.1"/>
    </source>
</evidence>
<dbReference type="PANTHER" id="PTHR15407">
    <property type="entry name" value="FUKUTIN-RELATED"/>
    <property type="match status" value="1"/>
</dbReference>
<comment type="subcellular location">
    <subcellularLocation>
        <location evidence="1">Membrane</location>
        <topology evidence="1">Single-pass membrane protein</topology>
    </subcellularLocation>
</comment>
<dbReference type="InterPro" id="IPR007074">
    <property type="entry name" value="LicD/FKTN/FKRP_NTP_transf"/>
</dbReference>
<organism evidence="6 7">
    <name type="scientific">Polychaeton citri CBS 116435</name>
    <dbReference type="NCBI Taxonomy" id="1314669"/>
    <lineage>
        <taxon>Eukaryota</taxon>
        <taxon>Fungi</taxon>
        <taxon>Dikarya</taxon>
        <taxon>Ascomycota</taxon>
        <taxon>Pezizomycotina</taxon>
        <taxon>Dothideomycetes</taxon>
        <taxon>Dothideomycetidae</taxon>
        <taxon>Capnodiales</taxon>
        <taxon>Capnodiaceae</taxon>
        <taxon>Polychaeton</taxon>
    </lineage>
</organism>
<evidence type="ECO:0000313" key="7">
    <source>
        <dbReference type="Proteomes" id="UP000799441"/>
    </source>
</evidence>